<name>A0A0A8YNA5_ARUDO</name>
<proteinExistence type="predicted"/>
<dbReference type="EMBL" id="GBRH01273773">
    <property type="protein sequence ID" value="JAD24122.1"/>
    <property type="molecule type" value="Transcribed_RNA"/>
</dbReference>
<evidence type="ECO:0000313" key="1">
    <source>
        <dbReference type="EMBL" id="JAD24122.1"/>
    </source>
</evidence>
<organism evidence="1">
    <name type="scientific">Arundo donax</name>
    <name type="common">Giant reed</name>
    <name type="synonym">Donax arundinaceus</name>
    <dbReference type="NCBI Taxonomy" id="35708"/>
    <lineage>
        <taxon>Eukaryota</taxon>
        <taxon>Viridiplantae</taxon>
        <taxon>Streptophyta</taxon>
        <taxon>Embryophyta</taxon>
        <taxon>Tracheophyta</taxon>
        <taxon>Spermatophyta</taxon>
        <taxon>Magnoliopsida</taxon>
        <taxon>Liliopsida</taxon>
        <taxon>Poales</taxon>
        <taxon>Poaceae</taxon>
        <taxon>PACMAD clade</taxon>
        <taxon>Arundinoideae</taxon>
        <taxon>Arundineae</taxon>
        <taxon>Arundo</taxon>
    </lineage>
</organism>
<accession>A0A0A8YNA5</accession>
<reference evidence="1" key="1">
    <citation type="submission" date="2014-09" db="EMBL/GenBank/DDBJ databases">
        <authorList>
            <person name="Magalhaes I.L.F."/>
            <person name="Oliveira U."/>
            <person name="Santos F.R."/>
            <person name="Vidigal T.H.D.A."/>
            <person name="Brescovit A.D."/>
            <person name="Santos A.J."/>
        </authorList>
    </citation>
    <scope>NUCLEOTIDE SEQUENCE</scope>
    <source>
        <tissue evidence="1">Shoot tissue taken approximately 20 cm above the soil surface</tissue>
    </source>
</reference>
<protein>
    <submittedName>
        <fullName evidence="1">Uncharacterized protein</fullName>
    </submittedName>
</protein>
<sequence>MFVTLLGLLATKFCLVMFTSLVGYKVLSDDVYYFSWLYLL</sequence>
<dbReference type="AlphaFoldDB" id="A0A0A8YNA5"/>
<reference evidence="1" key="2">
    <citation type="journal article" date="2015" name="Data Brief">
        <title>Shoot transcriptome of the giant reed, Arundo donax.</title>
        <authorList>
            <person name="Barrero R.A."/>
            <person name="Guerrero F.D."/>
            <person name="Moolhuijzen P."/>
            <person name="Goolsby J.A."/>
            <person name="Tidwell J."/>
            <person name="Bellgard S.E."/>
            <person name="Bellgard M.I."/>
        </authorList>
    </citation>
    <scope>NUCLEOTIDE SEQUENCE</scope>
    <source>
        <tissue evidence="1">Shoot tissue taken approximately 20 cm above the soil surface</tissue>
    </source>
</reference>